<protein>
    <recommendedName>
        <fullName evidence="1">DhaL domain-containing protein</fullName>
    </recommendedName>
</protein>
<dbReference type="SMART" id="SM01121">
    <property type="entry name" value="Dak1_2"/>
    <property type="match status" value="1"/>
</dbReference>
<dbReference type="InterPro" id="IPR033470">
    <property type="entry name" value="FakA-like_C"/>
</dbReference>
<proteinExistence type="predicted"/>
<dbReference type="RefSeq" id="WP_094254855.1">
    <property type="nucleotide sequence ID" value="NZ_NNCE01000006.1"/>
</dbReference>
<evidence type="ECO:0000313" key="3">
    <source>
        <dbReference type="Proteomes" id="UP000295518"/>
    </source>
</evidence>
<accession>A0A4R6IB57</accession>
<name>A0A4R6IB57_9MOLU</name>
<dbReference type="AlphaFoldDB" id="A0A4R6IB57"/>
<dbReference type="Gene3D" id="1.25.40.340">
    <property type="match status" value="1"/>
</dbReference>
<dbReference type="GO" id="GO:0004371">
    <property type="term" value="F:glycerone kinase activity"/>
    <property type="evidence" value="ECO:0007669"/>
    <property type="project" value="InterPro"/>
</dbReference>
<comment type="caution">
    <text evidence="2">The sequence shown here is derived from an EMBL/GenBank/DDBJ whole genome shotgun (WGS) entry which is preliminary data.</text>
</comment>
<dbReference type="SMART" id="SM01120">
    <property type="entry name" value="Dak2"/>
    <property type="match status" value="1"/>
</dbReference>
<evidence type="ECO:0000259" key="1">
    <source>
        <dbReference type="PROSITE" id="PS51480"/>
    </source>
</evidence>
<feature type="domain" description="DhaL" evidence="1">
    <location>
        <begin position="10"/>
        <end position="202"/>
    </location>
</feature>
<gene>
    <name evidence="2" type="ORF">EI74_0701</name>
</gene>
<dbReference type="EMBL" id="SNWN01000014">
    <property type="protein sequence ID" value="TDO19430.1"/>
    <property type="molecule type" value="Genomic_DNA"/>
</dbReference>
<dbReference type="SUPFAM" id="SSF101473">
    <property type="entry name" value="DhaL-like"/>
    <property type="match status" value="1"/>
</dbReference>
<dbReference type="InterPro" id="IPR048394">
    <property type="entry name" value="FakA-like_M"/>
</dbReference>
<sequence length="544" mass="60119">MEKITVLDAQTYTRMYVSGAKNLENFKDEINRLNVFPVPDGDTGSNMSSSVNDPALFISQNNYSTISELSNAIAKQMLLSARGNSGVILSQIFRGLSVGMENKTTVTVDDFILALKSASEYAYKAVLEPVEGTILTVIREVSEKLQTKKGAIANFQDLFTKLVVYSKSSVDKTPEKLKVLREVGVVDSGGRGLYEIFSGMQKYLHGEEVRLNIDKNELTGEISGFHTDDKNVEFGYCTEFILKIKKPNSFRKDKFVDKFSKFAESLVVIQDTDILKVHGHSMRPGKFLDLVHSAGDLIKIKIDNMTLQSRQSQNTAEMSIPSVDKTKSAILTSNLGPGFAAKMLEFGAAGVIGNKEAHNPSAKQIIEAIKKINSEVVFVLPNNSNVILAAEQAAQTIKDKIVKVIPTKSEIAGIVAIQHFSPHNNLEENVELIEDGLSDLETAAIAKSDRETKINGVRIKPGEYLTIINGKIINTKHKSLDAAKYALKDIIDNDKEIVYIYYGAGRTEEEAQEVADWIISRYDDIEIEIVNGGQPIYDYIFGVK</sequence>
<dbReference type="InterPro" id="IPR004007">
    <property type="entry name" value="DhaL_dom"/>
</dbReference>
<dbReference type="Proteomes" id="UP000295518">
    <property type="component" value="Unassembled WGS sequence"/>
</dbReference>
<dbReference type="GO" id="GO:0006071">
    <property type="term" value="P:glycerol metabolic process"/>
    <property type="evidence" value="ECO:0007669"/>
    <property type="project" value="InterPro"/>
</dbReference>
<dbReference type="PANTHER" id="PTHR33434">
    <property type="entry name" value="DEGV DOMAIN-CONTAINING PROTEIN DR_1986-RELATED"/>
    <property type="match status" value="1"/>
</dbReference>
<dbReference type="PROSITE" id="PS51480">
    <property type="entry name" value="DHAL"/>
    <property type="match status" value="1"/>
</dbReference>
<dbReference type="Pfam" id="PF13684">
    <property type="entry name" value="FakA-like_C"/>
    <property type="match status" value="1"/>
</dbReference>
<dbReference type="InterPro" id="IPR019986">
    <property type="entry name" value="YloV-like"/>
</dbReference>
<dbReference type="Pfam" id="PF21645">
    <property type="entry name" value="FakA-like_M"/>
    <property type="match status" value="1"/>
</dbReference>
<dbReference type="InterPro" id="IPR050270">
    <property type="entry name" value="DegV_domain_contain"/>
</dbReference>
<dbReference type="NCBIfam" id="TIGR03599">
    <property type="entry name" value="YloV"/>
    <property type="match status" value="1"/>
</dbReference>
<dbReference type="PANTHER" id="PTHR33434:SF4">
    <property type="entry name" value="PHOSPHATASE PROTEIN"/>
    <property type="match status" value="1"/>
</dbReference>
<reference evidence="2 3" key="1">
    <citation type="submission" date="2019-03" db="EMBL/GenBank/DDBJ databases">
        <title>Genomic Encyclopedia of Archaeal and Bacterial Type Strains, Phase II (KMG-II): from individual species to whole genera.</title>
        <authorList>
            <person name="Goeker M."/>
        </authorList>
    </citation>
    <scope>NUCLEOTIDE SEQUENCE [LARGE SCALE GENOMIC DNA]</scope>
    <source>
        <strain evidence="2 3">ATCC 700618</strain>
    </source>
</reference>
<organism evidence="2 3">
    <name type="scientific">Mycoplasma testudineum</name>
    <dbReference type="NCBI Taxonomy" id="244584"/>
    <lineage>
        <taxon>Bacteria</taxon>
        <taxon>Bacillati</taxon>
        <taxon>Mycoplasmatota</taxon>
        <taxon>Mollicutes</taxon>
        <taxon>Mycoplasmataceae</taxon>
        <taxon>Mycoplasma</taxon>
    </lineage>
</organism>
<keyword evidence="3" id="KW-1185">Reference proteome</keyword>
<dbReference type="InterPro" id="IPR036117">
    <property type="entry name" value="DhaL_dom_sf"/>
</dbReference>
<dbReference type="OrthoDB" id="9760324at2"/>
<dbReference type="Pfam" id="PF02734">
    <property type="entry name" value="Dak2"/>
    <property type="match status" value="1"/>
</dbReference>
<evidence type="ECO:0000313" key="2">
    <source>
        <dbReference type="EMBL" id="TDO19430.1"/>
    </source>
</evidence>